<dbReference type="InterPro" id="IPR010982">
    <property type="entry name" value="Lambda_DNA-bd_dom_sf"/>
</dbReference>
<keyword evidence="1" id="KW-0238">DNA-binding</keyword>
<dbReference type="Gene3D" id="1.10.260.40">
    <property type="entry name" value="lambda repressor-like DNA-binding domains"/>
    <property type="match status" value="1"/>
</dbReference>
<organism evidence="1 2">
    <name type="scientific">Neorhizobium turbinariae</name>
    <dbReference type="NCBI Taxonomy" id="2937795"/>
    <lineage>
        <taxon>Bacteria</taxon>
        <taxon>Pseudomonadati</taxon>
        <taxon>Pseudomonadota</taxon>
        <taxon>Alphaproteobacteria</taxon>
        <taxon>Hyphomicrobiales</taxon>
        <taxon>Rhizobiaceae</taxon>
        <taxon>Rhizobium/Agrobacterium group</taxon>
        <taxon>Neorhizobium</taxon>
    </lineage>
</organism>
<comment type="caution">
    <text evidence="1">The sequence shown here is derived from an EMBL/GenBank/DDBJ whole genome shotgun (WGS) entry which is preliminary data.</text>
</comment>
<evidence type="ECO:0000313" key="2">
    <source>
        <dbReference type="Proteomes" id="UP001202827"/>
    </source>
</evidence>
<accession>A0ABT0IUI2</accession>
<reference evidence="1 2" key="1">
    <citation type="submission" date="2022-04" db="EMBL/GenBank/DDBJ databases">
        <title>Rhizobium coralii sp. nov., isolated from coral Turbinaria peltata.</title>
        <authorList>
            <person name="Sun H."/>
        </authorList>
    </citation>
    <scope>NUCLEOTIDE SEQUENCE [LARGE SCALE GENOMIC DNA]</scope>
    <source>
        <strain evidence="1 2">NTR19</strain>
    </source>
</reference>
<evidence type="ECO:0000313" key="1">
    <source>
        <dbReference type="EMBL" id="MCK8781547.1"/>
    </source>
</evidence>
<proteinExistence type="predicted"/>
<gene>
    <name evidence="1" type="ORF">M0654_16325</name>
</gene>
<dbReference type="RefSeq" id="WP_248684022.1">
    <property type="nucleotide sequence ID" value="NZ_JALPRY010000018.1"/>
</dbReference>
<dbReference type="Proteomes" id="UP001202827">
    <property type="component" value="Unassembled WGS sequence"/>
</dbReference>
<keyword evidence="2" id="KW-1185">Reference proteome</keyword>
<name>A0ABT0IUI2_9HYPH</name>
<dbReference type="EMBL" id="JALPRY010000018">
    <property type="protein sequence ID" value="MCK8781547.1"/>
    <property type="molecule type" value="Genomic_DNA"/>
</dbReference>
<dbReference type="GO" id="GO:0003677">
    <property type="term" value="F:DNA binding"/>
    <property type="evidence" value="ECO:0007669"/>
    <property type="project" value="UniProtKB-KW"/>
</dbReference>
<sequence length="85" mass="8899">MTGMTVDDLAAASGLPRDVIEDAEAAQATPPTDVAERLRVIFESKDVVFLAAGEDDANVGPGVRLRQHLANEGIRPQNLSAANDG</sequence>
<protein>
    <submittedName>
        <fullName evidence="1">DNA-binding protein</fullName>
    </submittedName>
</protein>